<feature type="compositionally biased region" description="Basic residues" evidence="10">
    <location>
        <begin position="49"/>
        <end position="58"/>
    </location>
</feature>
<proteinExistence type="inferred from homology"/>
<feature type="region of interest" description="Disordered" evidence="10">
    <location>
        <begin position="39"/>
        <end position="74"/>
    </location>
</feature>
<keyword evidence="8" id="KW-0804">Transcription</keyword>
<dbReference type="InterPro" id="IPR024811">
    <property type="entry name" value="ASX/ASX-like"/>
</dbReference>
<evidence type="ECO:0000313" key="13">
    <source>
        <dbReference type="Proteomes" id="UP000594454"/>
    </source>
</evidence>
<keyword evidence="6" id="KW-0862">Zinc</keyword>
<evidence type="ECO:0000256" key="10">
    <source>
        <dbReference type="SAM" id="MobiDB-lite"/>
    </source>
</evidence>
<dbReference type="GO" id="GO:0003682">
    <property type="term" value="F:chromatin binding"/>
    <property type="evidence" value="ECO:0007669"/>
    <property type="project" value="TreeGrafter"/>
</dbReference>
<feature type="region of interest" description="Disordered" evidence="10">
    <location>
        <begin position="331"/>
        <end position="431"/>
    </location>
</feature>
<reference evidence="12 13" key="1">
    <citation type="submission" date="2020-11" db="EMBL/GenBank/DDBJ databases">
        <authorList>
            <person name="Wallbank WR R."/>
            <person name="Pardo Diaz C."/>
            <person name="Kozak K."/>
            <person name="Martin S."/>
            <person name="Jiggins C."/>
            <person name="Moest M."/>
            <person name="Warren A I."/>
            <person name="Generalovic N T."/>
            <person name="Byers J.R.P. K."/>
            <person name="Montejo-Kovacevich G."/>
            <person name="Yen C E."/>
        </authorList>
    </citation>
    <scope>NUCLEOTIDE SEQUENCE [LARGE SCALE GENOMIC DNA]</scope>
</reference>
<feature type="compositionally biased region" description="Polar residues" evidence="10">
    <location>
        <begin position="196"/>
        <end position="206"/>
    </location>
</feature>
<feature type="region of interest" description="Disordered" evidence="10">
    <location>
        <begin position="563"/>
        <end position="590"/>
    </location>
</feature>
<gene>
    <name evidence="12" type="ORF">HERILL_LOCUS11758</name>
</gene>
<feature type="compositionally biased region" description="Pro residues" evidence="10">
    <location>
        <begin position="374"/>
        <end position="384"/>
    </location>
</feature>
<keyword evidence="4" id="KW-0479">Metal-binding</keyword>
<evidence type="ECO:0000256" key="2">
    <source>
        <dbReference type="ARBA" id="ARBA00006391"/>
    </source>
</evidence>
<dbReference type="PANTHER" id="PTHR13578">
    <property type="entry name" value="ADDITIONAL SEX COMBS LIKE PROTEIN ASXL"/>
    <property type="match status" value="1"/>
</dbReference>
<dbReference type="GO" id="GO:0035517">
    <property type="term" value="C:PR-DUB complex"/>
    <property type="evidence" value="ECO:0007669"/>
    <property type="project" value="TreeGrafter"/>
</dbReference>
<dbReference type="Proteomes" id="UP000594454">
    <property type="component" value="Chromosome 4"/>
</dbReference>
<dbReference type="AlphaFoldDB" id="A0A7R8UY76"/>
<keyword evidence="13" id="KW-1185">Reference proteome</keyword>
<evidence type="ECO:0000256" key="7">
    <source>
        <dbReference type="ARBA" id="ARBA00023015"/>
    </source>
</evidence>
<feature type="compositionally biased region" description="Polar residues" evidence="10">
    <location>
        <begin position="59"/>
        <end position="69"/>
    </location>
</feature>
<feature type="compositionally biased region" description="Low complexity" evidence="10">
    <location>
        <begin position="352"/>
        <end position="373"/>
    </location>
</feature>
<feature type="compositionally biased region" description="Polar residues" evidence="10">
    <location>
        <begin position="403"/>
        <end position="413"/>
    </location>
</feature>
<comment type="similarity">
    <text evidence="2">Belongs to the Asx family.</text>
</comment>
<keyword evidence="5" id="KW-0863">Zinc-finger</keyword>
<keyword evidence="7" id="KW-0805">Transcription regulation</keyword>
<name>A0A7R8UY76_HERIL</name>
<comment type="subcellular location">
    <subcellularLocation>
        <location evidence="1">Nucleus</location>
    </subcellularLocation>
</comment>
<evidence type="ECO:0000256" key="1">
    <source>
        <dbReference type="ARBA" id="ARBA00004123"/>
    </source>
</evidence>
<feature type="compositionally biased region" description="Polar residues" evidence="10">
    <location>
        <begin position="563"/>
        <end position="574"/>
    </location>
</feature>
<evidence type="ECO:0000256" key="3">
    <source>
        <dbReference type="ARBA" id="ARBA00022491"/>
    </source>
</evidence>
<dbReference type="OrthoDB" id="9348951at2759"/>
<dbReference type="InterPro" id="IPR026905">
    <property type="entry name" value="ASX-like_PHD"/>
</dbReference>
<dbReference type="GO" id="GO:0003677">
    <property type="term" value="F:DNA binding"/>
    <property type="evidence" value="ECO:0007669"/>
    <property type="project" value="InterPro"/>
</dbReference>
<dbReference type="InterPro" id="IPR044867">
    <property type="entry name" value="DEUBAD_dom"/>
</dbReference>
<evidence type="ECO:0000256" key="5">
    <source>
        <dbReference type="ARBA" id="ARBA00022771"/>
    </source>
</evidence>
<feature type="region of interest" description="Disordered" evidence="10">
    <location>
        <begin position="142"/>
        <end position="209"/>
    </location>
</feature>
<dbReference type="GO" id="GO:0008270">
    <property type="term" value="F:zinc ion binding"/>
    <property type="evidence" value="ECO:0007669"/>
    <property type="project" value="UniProtKB-KW"/>
</dbReference>
<evidence type="ECO:0000259" key="11">
    <source>
        <dbReference type="PROSITE" id="PS51916"/>
    </source>
</evidence>
<dbReference type="PROSITE" id="PS51916">
    <property type="entry name" value="DEUBAD"/>
    <property type="match status" value="1"/>
</dbReference>
<feature type="compositionally biased region" description="Polar residues" evidence="10">
    <location>
        <begin position="420"/>
        <end position="431"/>
    </location>
</feature>
<feature type="compositionally biased region" description="Basic and acidic residues" evidence="10">
    <location>
        <begin position="575"/>
        <end position="590"/>
    </location>
</feature>
<accession>A0A7R8UY76</accession>
<feature type="domain" description="DEUBAD" evidence="11">
    <location>
        <begin position="216"/>
        <end position="329"/>
    </location>
</feature>
<dbReference type="InterPro" id="IPR028020">
    <property type="entry name" value="ASX_DEUBAD_dom"/>
</dbReference>
<dbReference type="InParanoid" id="A0A7R8UY76"/>
<evidence type="ECO:0000256" key="4">
    <source>
        <dbReference type="ARBA" id="ARBA00022723"/>
    </source>
</evidence>
<sequence>MNCMLPPKSTYFAMDCDVSPDRGSDHTILLATHEIVSSDDYQSSPDSIHHHHHHHHQIHNYSLHPQSISNDDDDEDDVIFDIDQPPPLLQVEEDRDPLALDDAAEEELLRLQSPPKLDINPPLSILKQQHVPRINAKTLALDIKEKTTTSPTSDSSTKTSSQTQAAKPRKPASTMREVLASLPGFSVKPRRRSNKKMSTAAQIEQTKNGKIDLETPDSILVSTNLRALLNKQTFSLLPPLFQHSLVQLLPSVDRPPAIDGDSAQIRLNASALNNEFFARACLDWRERLAGGELTPENQNKLKTEAEREMSKLDPWKLKHFEPIWGDKSYRSKKISSDSNSDDRPTIGGADATHTSTTTSTTINSSNSVVTPTNEPAPAPPPTPETPLSQGSSGSSVIVECSDVPSSSTRTSLSPCRPLMTASSMSNSSPDTNVAEITISSSNSSTSSVEIIEEYQQEDENRLEVSDVSVHDEAVEIPSQVNISAIKSECKSGRDSVMDVMITSSPKQIDSEVEEVEISSEIENSLDQGQEKDQSQNEDLKYLHDDNGLVLYEIEVDMADINDASQSEENSTGSQRAEKRASSPEDRESKHMKLNEMVEWEEVDSQQPPCVDNVSNTVDELIPDGEIPMTAAEMEVFSTFTSNSNSNSLSDCSNQSISEVIVEDDKLALPPDVDESLIAEADDNILIDEVSLPPSPLLESVVYADDQSSLSPAELPKDVDDNEELVSTTVDEVVMSPMPMPILHEEIQQDESNSLLEPYIEIDPSTEDLAEIETPIFESQSQTMEISEIMQSQQPRVSSISDSQYLHAIQRPPSSSSPTIYRLALSPSTQLKVISTGKVENVPEVSRPQATIVKIPVSSTSSTQTTVASTSIQSVNALNALVGSNGRGRRATSNLPPGAVNLERSYQICQAVIQNSPNRHQLKAQLKPPPFIVNSNSGSTSGVGTSNSVLSTPTTLKVENQLLGANNPPVVYKVITAPRLGFPRKKIVHRQFSSPTIVRHLYTTDTNLSNVPQTGTTTATTVPLRVQQQYQSQQPLQQHHQTTTVALSTAQQQFGQYVLIQRANLATSDNQVPRASSAPPAQSQQQIQGMNGLLNNNSTSIRMRPASASVDVEMPNDDAVQDVYVIETSSGLNAITTKTTNHGLTYNGDVSSTNSAHQLQHQHRHHHPSNQQAFNKRVTGENTPPNCSCSLNAMVVCQQCGAYCQDDCIGSSKLCVACTIR</sequence>
<feature type="compositionally biased region" description="Low complexity" evidence="10">
    <location>
        <begin position="148"/>
        <end position="163"/>
    </location>
</feature>
<evidence type="ECO:0000256" key="6">
    <source>
        <dbReference type="ARBA" id="ARBA00022833"/>
    </source>
</evidence>
<feature type="compositionally biased region" description="Acidic residues" evidence="10">
    <location>
        <begin position="510"/>
        <end position="519"/>
    </location>
</feature>
<evidence type="ECO:0000256" key="9">
    <source>
        <dbReference type="ARBA" id="ARBA00023242"/>
    </source>
</evidence>
<keyword evidence="9" id="KW-0539">Nucleus</keyword>
<dbReference type="OMA" id="QSMHNIR"/>
<dbReference type="GO" id="GO:0045944">
    <property type="term" value="P:positive regulation of transcription by RNA polymerase II"/>
    <property type="evidence" value="ECO:0007669"/>
    <property type="project" value="TreeGrafter"/>
</dbReference>
<evidence type="ECO:0000313" key="12">
    <source>
        <dbReference type="EMBL" id="CAD7089187.1"/>
    </source>
</evidence>
<organism evidence="12 13">
    <name type="scientific">Hermetia illucens</name>
    <name type="common">Black soldier fly</name>
    <dbReference type="NCBI Taxonomy" id="343691"/>
    <lineage>
        <taxon>Eukaryota</taxon>
        <taxon>Metazoa</taxon>
        <taxon>Ecdysozoa</taxon>
        <taxon>Arthropoda</taxon>
        <taxon>Hexapoda</taxon>
        <taxon>Insecta</taxon>
        <taxon>Pterygota</taxon>
        <taxon>Neoptera</taxon>
        <taxon>Endopterygota</taxon>
        <taxon>Diptera</taxon>
        <taxon>Brachycera</taxon>
        <taxon>Stratiomyomorpha</taxon>
        <taxon>Stratiomyidae</taxon>
        <taxon>Hermetiinae</taxon>
        <taxon>Hermetia</taxon>
    </lineage>
</organism>
<dbReference type="Pfam" id="PF13919">
    <property type="entry name" value="ASXH"/>
    <property type="match status" value="1"/>
</dbReference>
<dbReference type="EMBL" id="LR899012">
    <property type="protein sequence ID" value="CAD7089187.1"/>
    <property type="molecule type" value="Genomic_DNA"/>
</dbReference>
<dbReference type="Pfam" id="PF13922">
    <property type="entry name" value="PHD_3"/>
    <property type="match status" value="1"/>
</dbReference>
<keyword evidence="3" id="KW-0678">Repressor</keyword>
<dbReference type="GO" id="GO:0009887">
    <property type="term" value="P:animal organ morphogenesis"/>
    <property type="evidence" value="ECO:0007669"/>
    <property type="project" value="TreeGrafter"/>
</dbReference>
<protein>
    <recommendedName>
        <fullName evidence="11">DEUBAD domain-containing protein</fullName>
    </recommendedName>
</protein>
<dbReference type="PANTHER" id="PTHR13578:SF20">
    <property type="entry name" value="POLYCOMB PROTEIN ASX"/>
    <property type="match status" value="1"/>
</dbReference>
<evidence type="ECO:0000256" key="8">
    <source>
        <dbReference type="ARBA" id="ARBA00023163"/>
    </source>
</evidence>
<feature type="region of interest" description="Disordered" evidence="10">
    <location>
        <begin position="504"/>
        <end position="535"/>
    </location>
</feature>